<accession>A0A9X0CIX2</accession>
<dbReference type="GO" id="GO:0004366">
    <property type="term" value="F:glycerol-3-phosphate O-acyltransferase activity"/>
    <property type="evidence" value="ECO:0007669"/>
    <property type="project" value="TreeGrafter"/>
</dbReference>
<dbReference type="GO" id="GO:0016287">
    <property type="term" value="F:glycerone-phosphate O-acyltransferase activity"/>
    <property type="evidence" value="ECO:0007669"/>
    <property type="project" value="TreeGrafter"/>
</dbReference>
<organism evidence="1 2">
    <name type="scientific">Desmophyllum pertusum</name>
    <dbReference type="NCBI Taxonomy" id="174260"/>
    <lineage>
        <taxon>Eukaryota</taxon>
        <taxon>Metazoa</taxon>
        <taxon>Cnidaria</taxon>
        <taxon>Anthozoa</taxon>
        <taxon>Hexacorallia</taxon>
        <taxon>Scleractinia</taxon>
        <taxon>Caryophylliina</taxon>
        <taxon>Caryophylliidae</taxon>
        <taxon>Desmophyllum</taxon>
    </lineage>
</organism>
<dbReference type="EMBL" id="MU827321">
    <property type="protein sequence ID" value="KAJ7357451.1"/>
    <property type="molecule type" value="Genomic_DNA"/>
</dbReference>
<dbReference type="GO" id="GO:0008611">
    <property type="term" value="P:ether lipid biosynthetic process"/>
    <property type="evidence" value="ECO:0007669"/>
    <property type="project" value="TreeGrafter"/>
</dbReference>
<proteinExistence type="predicted"/>
<comment type="caution">
    <text evidence="1">The sequence shown here is derived from an EMBL/GenBank/DDBJ whole genome shotgun (WGS) entry which is preliminary data.</text>
</comment>
<dbReference type="GO" id="GO:0008654">
    <property type="term" value="P:phospholipid biosynthetic process"/>
    <property type="evidence" value="ECO:0007669"/>
    <property type="project" value="TreeGrafter"/>
</dbReference>
<gene>
    <name evidence="1" type="ORF">OS493_024967</name>
</gene>
<name>A0A9X0CIX2_9CNID</name>
<dbReference type="Proteomes" id="UP001163046">
    <property type="component" value="Unassembled WGS sequence"/>
</dbReference>
<evidence type="ECO:0000313" key="1">
    <source>
        <dbReference type="EMBL" id="KAJ7357451.1"/>
    </source>
</evidence>
<keyword evidence="2" id="KW-1185">Reference proteome</keyword>
<protein>
    <submittedName>
        <fullName evidence="1">Uncharacterized protein</fullName>
    </submittedName>
</protein>
<dbReference type="OrthoDB" id="10255570at2759"/>
<dbReference type="GO" id="GO:0005778">
    <property type="term" value="C:peroxisomal membrane"/>
    <property type="evidence" value="ECO:0007669"/>
    <property type="project" value="TreeGrafter"/>
</dbReference>
<dbReference type="PANTHER" id="PTHR12563">
    <property type="entry name" value="GLYCEROL-3-PHOSPHATE ACYLTRANSFERASE"/>
    <property type="match status" value="1"/>
</dbReference>
<dbReference type="InterPro" id="IPR022284">
    <property type="entry name" value="GPAT/DHAPAT"/>
</dbReference>
<reference evidence="1" key="1">
    <citation type="submission" date="2023-01" db="EMBL/GenBank/DDBJ databases">
        <title>Genome assembly of the deep-sea coral Lophelia pertusa.</title>
        <authorList>
            <person name="Herrera S."/>
            <person name="Cordes E."/>
        </authorList>
    </citation>
    <scope>NUCLEOTIDE SEQUENCE</scope>
    <source>
        <strain evidence="1">USNM1676648</strain>
        <tissue evidence="1">Polyp</tissue>
    </source>
</reference>
<dbReference type="GO" id="GO:0006631">
    <property type="term" value="P:fatty acid metabolic process"/>
    <property type="evidence" value="ECO:0007669"/>
    <property type="project" value="TreeGrafter"/>
</dbReference>
<dbReference type="PANTHER" id="PTHR12563:SF17">
    <property type="entry name" value="DIHYDROXYACETONE PHOSPHATE ACYLTRANSFERASE"/>
    <property type="match status" value="1"/>
</dbReference>
<sequence length="96" mass="11099">MEPFDLDLLKEGSWSDILWSMKRYTPQGYKFAQTRTPQKIKSDVLSSRRVQHVIEKTAEEKNATIESITDEVKAILEEMGHNFNLSSIRVMALMLP</sequence>
<evidence type="ECO:0000313" key="2">
    <source>
        <dbReference type="Proteomes" id="UP001163046"/>
    </source>
</evidence>
<dbReference type="AlphaFoldDB" id="A0A9X0CIX2"/>
<dbReference type="GO" id="GO:0019432">
    <property type="term" value="P:triglyceride biosynthetic process"/>
    <property type="evidence" value="ECO:0007669"/>
    <property type="project" value="TreeGrafter"/>
</dbReference>
<dbReference type="GO" id="GO:0031966">
    <property type="term" value="C:mitochondrial membrane"/>
    <property type="evidence" value="ECO:0007669"/>
    <property type="project" value="TreeGrafter"/>
</dbReference>